<evidence type="ECO:0000256" key="2">
    <source>
        <dbReference type="ARBA" id="ARBA00022801"/>
    </source>
</evidence>
<keyword evidence="4" id="KW-0067">ATP-binding</keyword>
<dbReference type="GO" id="GO:0005524">
    <property type="term" value="F:ATP binding"/>
    <property type="evidence" value="ECO:0007669"/>
    <property type="project" value="UniProtKB-KW"/>
</dbReference>
<dbReference type="InterPro" id="IPR027417">
    <property type="entry name" value="P-loop_NTPase"/>
</dbReference>
<accession>A0A7G6T5J2</accession>
<evidence type="ECO:0000256" key="3">
    <source>
        <dbReference type="ARBA" id="ARBA00022806"/>
    </source>
</evidence>
<keyword evidence="2" id="KW-0378">Hydrolase</keyword>
<gene>
    <name evidence="6" type="ORF">HB778_38555</name>
</gene>
<sequence length="254" mass="28317">MIQQTVRRFAQSGDEEISDAHVPRHGSLLTASEDTLKAVKEFACNNARHVWHRMCDPKDAIPLGFDGFLKLWGLSKPQIAADYILLDEAQDTNPVVLEVLRRQNAQLVYVGDRYQQIYEWRGAVNAMDAIKTDAIVSLTQSFRFGPEIAGEASRILQRLGESVPLTGNPAMRSRVGSCNPNAILARTNANVMTALIQCLDEGRKPHLVGDNRDLKELLWGVRDLKEGRPTDVADFFGFTSWESVVDFSKTTEGC</sequence>
<geneLocation type="plasmid" evidence="6 7">
    <name>p_1</name>
</geneLocation>
<evidence type="ECO:0000256" key="4">
    <source>
        <dbReference type="ARBA" id="ARBA00022840"/>
    </source>
</evidence>
<feature type="domain" description="UvrD-like helicase ATP-binding" evidence="5">
    <location>
        <begin position="81"/>
        <end position="125"/>
    </location>
</feature>
<evidence type="ECO:0000259" key="5">
    <source>
        <dbReference type="Pfam" id="PF00580"/>
    </source>
</evidence>
<dbReference type="InterPro" id="IPR014016">
    <property type="entry name" value="UvrD-like_ATP-bd"/>
</dbReference>
<dbReference type="PANTHER" id="PTHR11070">
    <property type="entry name" value="UVRD / RECB / PCRA DNA HELICASE FAMILY MEMBER"/>
    <property type="match status" value="1"/>
</dbReference>
<dbReference type="EMBL" id="CP050299">
    <property type="protein sequence ID" value="QND62024.1"/>
    <property type="molecule type" value="Genomic_DNA"/>
</dbReference>
<dbReference type="GO" id="GO:0016787">
    <property type="term" value="F:hydrolase activity"/>
    <property type="evidence" value="ECO:0007669"/>
    <property type="project" value="UniProtKB-KW"/>
</dbReference>
<dbReference type="PANTHER" id="PTHR11070:SF30">
    <property type="entry name" value="F-BOX DNA HELICASE 1"/>
    <property type="match status" value="1"/>
</dbReference>
<dbReference type="SUPFAM" id="SSF52540">
    <property type="entry name" value="P-loop containing nucleoside triphosphate hydrolases"/>
    <property type="match status" value="1"/>
</dbReference>
<dbReference type="Gene3D" id="3.40.50.300">
    <property type="entry name" value="P-loop containing nucleotide triphosphate hydrolases"/>
    <property type="match status" value="1"/>
</dbReference>
<dbReference type="Proteomes" id="UP000515465">
    <property type="component" value="Plasmid p_1"/>
</dbReference>
<organism evidence="6 7">
    <name type="scientific">Mesorhizobium huakuii</name>
    <dbReference type="NCBI Taxonomy" id="28104"/>
    <lineage>
        <taxon>Bacteria</taxon>
        <taxon>Pseudomonadati</taxon>
        <taxon>Pseudomonadota</taxon>
        <taxon>Alphaproteobacteria</taxon>
        <taxon>Hyphomicrobiales</taxon>
        <taxon>Phyllobacteriaceae</taxon>
        <taxon>Mesorhizobium</taxon>
    </lineage>
</organism>
<dbReference type="GO" id="GO:0031297">
    <property type="term" value="P:replication fork processing"/>
    <property type="evidence" value="ECO:0007669"/>
    <property type="project" value="TreeGrafter"/>
</dbReference>
<dbReference type="AlphaFoldDB" id="A0A7G6T5J2"/>
<dbReference type="GO" id="GO:0003677">
    <property type="term" value="F:DNA binding"/>
    <property type="evidence" value="ECO:0007669"/>
    <property type="project" value="InterPro"/>
</dbReference>
<dbReference type="GO" id="GO:0043138">
    <property type="term" value="F:3'-5' DNA helicase activity"/>
    <property type="evidence" value="ECO:0007669"/>
    <property type="project" value="TreeGrafter"/>
</dbReference>
<keyword evidence="6" id="KW-0614">Plasmid</keyword>
<dbReference type="GO" id="GO:0000724">
    <property type="term" value="P:double-strand break repair via homologous recombination"/>
    <property type="evidence" value="ECO:0007669"/>
    <property type="project" value="TreeGrafter"/>
</dbReference>
<protein>
    <submittedName>
        <fullName evidence="6">ATP-dependent helicase</fullName>
    </submittedName>
</protein>
<keyword evidence="1" id="KW-0547">Nucleotide-binding</keyword>
<evidence type="ECO:0000313" key="6">
    <source>
        <dbReference type="EMBL" id="QND62024.1"/>
    </source>
</evidence>
<dbReference type="InterPro" id="IPR000212">
    <property type="entry name" value="DNA_helicase_UvrD/REP"/>
</dbReference>
<proteinExistence type="predicted"/>
<reference evidence="7" key="1">
    <citation type="journal article" date="2020" name="Mol. Plant Microbe">
        <title>Rhizobial microsymbionts of the narrowly endemic Oxytropis species growing in Kamchatka are characterized by significant genetic diversity and possess a set of genes that are associated with T3SS and T6SS secretion systems and can affect the development of symbiosis.</title>
        <authorList>
            <person name="Safronova V."/>
            <person name="Guro P."/>
            <person name="Sazanova A."/>
            <person name="Kuznetsova I."/>
            <person name="Belimov A."/>
            <person name="Yakubov V."/>
            <person name="Chirak E."/>
            <person name="Afonin A."/>
            <person name="Gogolev Y."/>
            <person name="Andronov E."/>
            <person name="Tikhonovich I."/>
        </authorList>
    </citation>
    <scope>NUCLEOTIDE SEQUENCE [LARGE SCALE GENOMIC DNA]</scope>
    <source>
        <strain evidence="7">583</strain>
        <plasmid evidence="7">p_1</plasmid>
    </source>
</reference>
<evidence type="ECO:0000313" key="7">
    <source>
        <dbReference type="Proteomes" id="UP000515465"/>
    </source>
</evidence>
<dbReference type="Pfam" id="PF00580">
    <property type="entry name" value="UvrD-helicase"/>
    <property type="match status" value="1"/>
</dbReference>
<name>A0A7G6T5J2_9HYPH</name>
<keyword evidence="3 6" id="KW-0347">Helicase</keyword>
<evidence type="ECO:0000256" key="1">
    <source>
        <dbReference type="ARBA" id="ARBA00022741"/>
    </source>
</evidence>